<dbReference type="SUPFAM" id="SSF51905">
    <property type="entry name" value="FAD/NAD(P)-binding domain"/>
    <property type="match status" value="1"/>
</dbReference>
<evidence type="ECO:0000256" key="3">
    <source>
        <dbReference type="ARBA" id="ARBA00023002"/>
    </source>
</evidence>
<evidence type="ECO:0000256" key="1">
    <source>
        <dbReference type="ARBA" id="ARBA00022485"/>
    </source>
</evidence>
<sequence>MHDYIIYNASIAGVAFAIEKKRAGASVLLLNHYGFCGGVITESLALQQKTNGLEGIVKELFEAIQKEHRALFGQAEDEVILNPEVVKSVLLYQLMEAGVECLFHVHPKEIKEEQDGITLQLVAKEGLIERKAKRVIDASFEQHIGHLYHGQKRTLQSVVLNLMTTVPQKERFLTWAPIDKAIKTADGRYFLTLVPEKGTGYNALIGNALTDHLTIHLQADGARIQLLPTQALLSYQEAPQMKGEVQCVPTYAANEAFKTANEFLKSLIALEV</sequence>
<evidence type="ECO:0000313" key="6">
    <source>
        <dbReference type="EMBL" id="GAA4827019.1"/>
    </source>
</evidence>
<gene>
    <name evidence="6" type="ORF">GCM10023331_09750</name>
</gene>
<evidence type="ECO:0000313" key="7">
    <source>
        <dbReference type="Proteomes" id="UP001500298"/>
    </source>
</evidence>
<name>A0ABP9D3H8_9BACT</name>
<evidence type="ECO:0000256" key="2">
    <source>
        <dbReference type="ARBA" id="ARBA00022723"/>
    </source>
</evidence>
<keyword evidence="4" id="KW-0408">Iron</keyword>
<dbReference type="Proteomes" id="UP001500298">
    <property type="component" value="Unassembled WGS sequence"/>
</dbReference>
<evidence type="ECO:0000256" key="4">
    <source>
        <dbReference type="ARBA" id="ARBA00023004"/>
    </source>
</evidence>
<proteinExistence type="predicted"/>
<dbReference type="InterPro" id="IPR039650">
    <property type="entry name" value="HdrA-like"/>
</dbReference>
<comment type="caution">
    <text evidence="6">The sequence shown here is derived from an EMBL/GenBank/DDBJ whole genome shotgun (WGS) entry which is preliminary data.</text>
</comment>
<dbReference type="Pfam" id="PF12831">
    <property type="entry name" value="FAD_oxidored"/>
    <property type="match status" value="1"/>
</dbReference>
<organism evidence="6 7">
    <name type="scientific">Algivirga pacifica</name>
    <dbReference type="NCBI Taxonomy" id="1162670"/>
    <lineage>
        <taxon>Bacteria</taxon>
        <taxon>Pseudomonadati</taxon>
        <taxon>Bacteroidota</taxon>
        <taxon>Cytophagia</taxon>
        <taxon>Cytophagales</taxon>
        <taxon>Flammeovirgaceae</taxon>
        <taxon>Algivirga</taxon>
    </lineage>
</organism>
<dbReference type="RefSeq" id="WP_345369682.1">
    <property type="nucleotide sequence ID" value="NZ_BAABJX010000017.1"/>
</dbReference>
<keyword evidence="3" id="KW-0560">Oxidoreductase</keyword>
<evidence type="ECO:0008006" key="8">
    <source>
        <dbReference type="Google" id="ProtNLM"/>
    </source>
</evidence>
<keyword evidence="5" id="KW-0411">Iron-sulfur</keyword>
<keyword evidence="1" id="KW-0004">4Fe-4S</keyword>
<dbReference type="EMBL" id="BAABJX010000017">
    <property type="protein sequence ID" value="GAA4827019.1"/>
    <property type="molecule type" value="Genomic_DNA"/>
</dbReference>
<accession>A0ABP9D3H8</accession>
<dbReference type="Gene3D" id="3.50.50.60">
    <property type="entry name" value="FAD/NAD(P)-binding domain"/>
    <property type="match status" value="1"/>
</dbReference>
<keyword evidence="2" id="KW-0479">Metal-binding</keyword>
<keyword evidence="7" id="KW-1185">Reference proteome</keyword>
<evidence type="ECO:0000256" key="5">
    <source>
        <dbReference type="ARBA" id="ARBA00023014"/>
    </source>
</evidence>
<reference evidence="7" key="1">
    <citation type="journal article" date="2019" name="Int. J. Syst. Evol. Microbiol.">
        <title>The Global Catalogue of Microorganisms (GCM) 10K type strain sequencing project: providing services to taxonomists for standard genome sequencing and annotation.</title>
        <authorList>
            <consortium name="The Broad Institute Genomics Platform"/>
            <consortium name="The Broad Institute Genome Sequencing Center for Infectious Disease"/>
            <person name="Wu L."/>
            <person name="Ma J."/>
        </authorList>
    </citation>
    <scope>NUCLEOTIDE SEQUENCE [LARGE SCALE GENOMIC DNA]</scope>
    <source>
        <strain evidence="7">JCM 18326</strain>
    </source>
</reference>
<dbReference type="PANTHER" id="PTHR43498">
    <property type="entry name" value="FERREDOXIN:COB-COM HETERODISULFIDE REDUCTASE SUBUNIT A"/>
    <property type="match status" value="1"/>
</dbReference>
<dbReference type="InterPro" id="IPR036188">
    <property type="entry name" value="FAD/NAD-bd_sf"/>
</dbReference>
<protein>
    <recommendedName>
        <fullName evidence="8">FAD dependent oxidoreductase</fullName>
    </recommendedName>
</protein>
<dbReference type="PANTHER" id="PTHR43498:SF1">
    <property type="entry name" value="COB--COM HETERODISULFIDE REDUCTASE IRON-SULFUR SUBUNIT A"/>
    <property type="match status" value="1"/>
</dbReference>